<dbReference type="GO" id="GO:0005886">
    <property type="term" value="C:plasma membrane"/>
    <property type="evidence" value="ECO:0007669"/>
    <property type="project" value="UniProtKB-SubCell"/>
</dbReference>
<dbReference type="PRINTS" id="PR01651">
    <property type="entry name" value="SECGEXPORT"/>
</dbReference>
<name>A0A250J356_9BACT</name>
<gene>
    <name evidence="12" type="ORF">CYFUS_003367</name>
</gene>
<keyword evidence="9 10" id="KW-0472">Membrane</keyword>
<dbReference type="NCBIfam" id="TIGR00810">
    <property type="entry name" value="secG"/>
    <property type="match status" value="1"/>
</dbReference>
<dbReference type="GO" id="GO:0009306">
    <property type="term" value="P:protein secretion"/>
    <property type="evidence" value="ECO:0007669"/>
    <property type="project" value="UniProtKB-UniRule"/>
</dbReference>
<sequence length="157" mass="15059">MLTFVTIVHVLLCVFMIFVILLQPGKDAGMGSALGGGAATSAFGGRGATTFLTKVTGVCAALFFLTSLGLSFVGMRSSVAAGAVAPAAAPAPAGTPEPGPSSTGAPPAGQIPAATPQDAAAPTGTAPAQEAPGTPSTVEQPRPAETPAPAPAPAPAQ</sequence>
<keyword evidence="8 10" id="KW-0811">Translocation</keyword>
<evidence type="ECO:0000256" key="8">
    <source>
        <dbReference type="ARBA" id="ARBA00023010"/>
    </source>
</evidence>
<keyword evidence="6 10" id="KW-0653">Protein transport</keyword>
<dbReference type="GO" id="GO:0065002">
    <property type="term" value="P:intracellular protein transmembrane transport"/>
    <property type="evidence" value="ECO:0007669"/>
    <property type="project" value="TreeGrafter"/>
</dbReference>
<dbReference type="Pfam" id="PF03840">
    <property type="entry name" value="SecG"/>
    <property type="match status" value="1"/>
</dbReference>
<evidence type="ECO:0000313" key="12">
    <source>
        <dbReference type="EMBL" id="ATB37942.1"/>
    </source>
</evidence>
<evidence type="ECO:0000256" key="2">
    <source>
        <dbReference type="ARBA" id="ARBA00008445"/>
    </source>
</evidence>
<evidence type="ECO:0000256" key="4">
    <source>
        <dbReference type="ARBA" id="ARBA00022475"/>
    </source>
</evidence>
<feature type="compositionally biased region" description="Pro residues" evidence="11">
    <location>
        <begin position="144"/>
        <end position="157"/>
    </location>
</feature>
<dbReference type="GO" id="GO:0015450">
    <property type="term" value="F:protein-transporting ATPase activity"/>
    <property type="evidence" value="ECO:0007669"/>
    <property type="project" value="UniProtKB-UniRule"/>
</dbReference>
<evidence type="ECO:0000256" key="5">
    <source>
        <dbReference type="ARBA" id="ARBA00022692"/>
    </source>
</evidence>
<evidence type="ECO:0000256" key="11">
    <source>
        <dbReference type="SAM" id="MobiDB-lite"/>
    </source>
</evidence>
<dbReference type="PANTHER" id="PTHR34182">
    <property type="entry name" value="PROTEIN-EXPORT MEMBRANE PROTEIN SECG"/>
    <property type="match status" value="1"/>
</dbReference>
<evidence type="ECO:0000256" key="3">
    <source>
        <dbReference type="ARBA" id="ARBA00022448"/>
    </source>
</evidence>
<reference evidence="12 13" key="1">
    <citation type="submission" date="2017-06" db="EMBL/GenBank/DDBJ databases">
        <title>Sequencing and comparative analysis of myxobacterial genomes.</title>
        <authorList>
            <person name="Rupp O."/>
            <person name="Goesmann A."/>
            <person name="Sogaard-Andersen L."/>
        </authorList>
    </citation>
    <scope>NUCLEOTIDE SEQUENCE [LARGE SCALE GENOMIC DNA]</scope>
    <source>
        <strain evidence="12 13">DSM 52655</strain>
    </source>
</reference>
<comment type="function">
    <text evidence="10">Involved in protein export. Participates in an early event of protein translocation.</text>
</comment>
<protein>
    <recommendedName>
        <fullName evidence="10">Protein-export membrane protein SecG</fullName>
    </recommendedName>
</protein>
<dbReference type="AlphaFoldDB" id="A0A250J356"/>
<evidence type="ECO:0000313" key="13">
    <source>
        <dbReference type="Proteomes" id="UP000217257"/>
    </source>
</evidence>
<dbReference type="KEGG" id="cfus:CYFUS_003367"/>
<dbReference type="InterPro" id="IPR004692">
    <property type="entry name" value="SecG"/>
</dbReference>
<dbReference type="PANTHER" id="PTHR34182:SF1">
    <property type="entry name" value="PROTEIN-EXPORT MEMBRANE PROTEIN SECG"/>
    <property type="match status" value="1"/>
</dbReference>
<evidence type="ECO:0000256" key="6">
    <source>
        <dbReference type="ARBA" id="ARBA00022927"/>
    </source>
</evidence>
<evidence type="ECO:0000256" key="10">
    <source>
        <dbReference type="RuleBase" id="RU365087"/>
    </source>
</evidence>
<evidence type="ECO:0000256" key="7">
    <source>
        <dbReference type="ARBA" id="ARBA00022989"/>
    </source>
</evidence>
<dbReference type="Proteomes" id="UP000217257">
    <property type="component" value="Chromosome"/>
</dbReference>
<feature type="region of interest" description="Disordered" evidence="11">
    <location>
        <begin position="85"/>
        <end position="157"/>
    </location>
</feature>
<proteinExistence type="inferred from homology"/>
<accession>A0A250J356</accession>
<keyword evidence="5 10" id="KW-0812">Transmembrane</keyword>
<keyword evidence="3 10" id="KW-0813">Transport</keyword>
<keyword evidence="7 10" id="KW-1133">Transmembrane helix</keyword>
<feature type="compositionally biased region" description="Low complexity" evidence="11">
    <location>
        <begin position="100"/>
        <end position="143"/>
    </location>
</feature>
<organism evidence="12 13">
    <name type="scientific">Cystobacter fuscus</name>
    <dbReference type="NCBI Taxonomy" id="43"/>
    <lineage>
        <taxon>Bacteria</taxon>
        <taxon>Pseudomonadati</taxon>
        <taxon>Myxococcota</taxon>
        <taxon>Myxococcia</taxon>
        <taxon>Myxococcales</taxon>
        <taxon>Cystobacterineae</taxon>
        <taxon>Archangiaceae</taxon>
        <taxon>Cystobacter</taxon>
    </lineage>
</organism>
<keyword evidence="4 10" id="KW-1003">Cell membrane</keyword>
<dbReference type="EMBL" id="CP022098">
    <property type="protein sequence ID" value="ATB37942.1"/>
    <property type="molecule type" value="Genomic_DNA"/>
</dbReference>
<comment type="similarity">
    <text evidence="2 10">Belongs to the SecG family.</text>
</comment>
<dbReference type="RefSeq" id="WP_095986183.1">
    <property type="nucleotide sequence ID" value="NZ_CP022098.1"/>
</dbReference>
<comment type="subcellular location">
    <subcellularLocation>
        <location evidence="1 10">Cell membrane</location>
        <topology evidence="1 10">Multi-pass membrane protein</topology>
    </subcellularLocation>
</comment>
<comment type="caution">
    <text evidence="10">Lacks conserved residue(s) required for the propagation of feature annotation.</text>
</comment>
<dbReference type="GO" id="GO:0043952">
    <property type="term" value="P:protein transport by the Sec complex"/>
    <property type="evidence" value="ECO:0007669"/>
    <property type="project" value="TreeGrafter"/>
</dbReference>
<feature type="transmembrane region" description="Helical" evidence="10">
    <location>
        <begin position="6"/>
        <end position="22"/>
    </location>
</feature>
<evidence type="ECO:0000256" key="1">
    <source>
        <dbReference type="ARBA" id="ARBA00004651"/>
    </source>
</evidence>
<evidence type="ECO:0000256" key="9">
    <source>
        <dbReference type="ARBA" id="ARBA00023136"/>
    </source>
</evidence>